<dbReference type="AlphaFoldDB" id="A0A645H4K1"/>
<organism evidence="1">
    <name type="scientific">bioreactor metagenome</name>
    <dbReference type="NCBI Taxonomy" id="1076179"/>
    <lineage>
        <taxon>unclassified sequences</taxon>
        <taxon>metagenomes</taxon>
        <taxon>ecological metagenomes</taxon>
    </lineage>
</organism>
<comment type="caution">
    <text evidence="1">The sequence shown here is derived from an EMBL/GenBank/DDBJ whole genome shotgun (WGS) entry which is preliminary data.</text>
</comment>
<accession>A0A645H4K1</accession>
<gene>
    <name evidence="1" type="ORF">SDC9_181433</name>
</gene>
<sequence>MKNIGQNNNFGGKKINTSKQPGIRLVYSDSGSWNQFRDENTGGGGIYFNEYIPSLGNYTSTVARLKFTQASNPNEWNDFFYGRHNRSTNCTFLDGHVENMRSAALGPHYMKEITFASGNNMLFP</sequence>
<name>A0A645H4K1_9ZZZZ</name>
<evidence type="ECO:0000313" key="1">
    <source>
        <dbReference type="EMBL" id="MPN33941.1"/>
    </source>
</evidence>
<dbReference type="EMBL" id="VSSQ01086708">
    <property type="protein sequence ID" value="MPN33941.1"/>
    <property type="molecule type" value="Genomic_DNA"/>
</dbReference>
<proteinExistence type="predicted"/>
<protein>
    <submittedName>
        <fullName evidence="1">Uncharacterized protein</fullName>
    </submittedName>
</protein>
<reference evidence="1" key="1">
    <citation type="submission" date="2019-08" db="EMBL/GenBank/DDBJ databases">
        <authorList>
            <person name="Kucharzyk K."/>
            <person name="Murdoch R.W."/>
            <person name="Higgins S."/>
            <person name="Loffler F."/>
        </authorList>
    </citation>
    <scope>NUCLEOTIDE SEQUENCE</scope>
</reference>